<gene>
    <name evidence="1" type="ORF">Slati_2192500</name>
</gene>
<dbReference type="EMBL" id="JACGWN010000007">
    <property type="protein sequence ID" value="KAL0444698.1"/>
    <property type="molecule type" value="Genomic_DNA"/>
</dbReference>
<protein>
    <submittedName>
        <fullName evidence="1">Uncharacterized protein</fullName>
    </submittedName>
</protein>
<evidence type="ECO:0000313" key="1">
    <source>
        <dbReference type="EMBL" id="KAL0444698.1"/>
    </source>
</evidence>
<name>A0AAW2WT66_9LAMI</name>
<sequence>MGTCRNSCARTKPRLLALTGSVNKVKRKASEEPNPDPLRKEIHKRAASGCSEDLNSPRKGVIHMIAGGSMARDSHKARKTYVRKMEKAELDEVFDVEVIEDDPII</sequence>
<dbReference type="AlphaFoldDB" id="A0AAW2WT66"/>
<reference evidence="1" key="2">
    <citation type="journal article" date="2024" name="Plant">
        <title>Genomic evolution and insights into agronomic trait innovations of Sesamum species.</title>
        <authorList>
            <person name="Miao H."/>
            <person name="Wang L."/>
            <person name="Qu L."/>
            <person name="Liu H."/>
            <person name="Sun Y."/>
            <person name="Le M."/>
            <person name="Wang Q."/>
            <person name="Wei S."/>
            <person name="Zheng Y."/>
            <person name="Lin W."/>
            <person name="Duan Y."/>
            <person name="Cao H."/>
            <person name="Xiong S."/>
            <person name="Wang X."/>
            <person name="Wei L."/>
            <person name="Li C."/>
            <person name="Ma Q."/>
            <person name="Ju M."/>
            <person name="Zhao R."/>
            <person name="Li G."/>
            <person name="Mu C."/>
            <person name="Tian Q."/>
            <person name="Mei H."/>
            <person name="Zhang T."/>
            <person name="Gao T."/>
            <person name="Zhang H."/>
        </authorList>
    </citation>
    <scope>NUCLEOTIDE SEQUENCE</scope>
    <source>
        <strain evidence="1">KEN1</strain>
    </source>
</reference>
<organism evidence="1">
    <name type="scientific">Sesamum latifolium</name>
    <dbReference type="NCBI Taxonomy" id="2727402"/>
    <lineage>
        <taxon>Eukaryota</taxon>
        <taxon>Viridiplantae</taxon>
        <taxon>Streptophyta</taxon>
        <taxon>Embryophyta</taxon>
        <taxon>Tracheophyta</taxon>
        <taxon>Spermatophyta</taxon>
        <taxon>Magnoliopsida</taxon>
        <taxon>eudicotyledons</taxon>
        <taxon>Gunneridae</taxon>
        <taxon>Pentapetalae</taxon>
        <taxon>asterids</taxon>
        <taxon>lamiids</taxon>
        <taxon>Lamiales</taxon>
        <taxon>Pedaliaceae</taxon>
        <taxon>Sesamum</taxon>
    </lineage>
</organism>
<reference evidence="1" key="1">
    <citation type="submission" date="2020-06" db="EMBL/GenBank/DDBJ databases">
        <authorList>
            <person name="Li T."/>
            <person name="Hu X."/>
            <person name="Zhang T."/>
            <person name="Song X."/>
            <person name="Zhang H."/>
            <person name="Dai N."/>
            <person name="Sheng W."/>
            <person name="Hou X."/>
            <person name="Wei L."/>
        </authorList>
    </citation>
    <scope>NUCLEOTIDE SEQUENCE</scope>
    <source>
        <strain evidence="1">KEN1</strain>
        <tissue evidence="1">Leaf</tissue>
    </source>
</reference>
<comment type="caution">
    <text evidence="1">The sequence shown here is derived from an EMBL/GenBank/DDBJ whole genome shotgun (WGS) entry which is preliminary data.</text>
</comment>
<accession>A0AAW2WT66</accession>
<proteinExistence type="predicted"/>